<protein>
    <submittedName>
        <fullName evidence="2">Uncharacterized protein</fullName>
    </submittedName>
</protein>
<dbReference type="HOGENOM" id="CLU_1589138_0_0_1"/>
<accession>A0A0E0PVA1</accession>
<evidence type="ECO:0000313" key="2">
    <source>
        <dbReference type="EnsemblPlants" id="ORUFI06G08160.1"/>
    </source>
</evidence>
<feature type="transmembrane region" description="Helical" evidence="1">
    <location>
        <begin position="135"/>
        <end position="155"/>
    </location>
</feature>
<dbReference type="EnsemblPlants" id="ORUFI06G08160.1">
    <property type="protein sequence ID" value="ORUFI06G08160.1"/>
    <property type="gene ID" value="ORUFI06G08160"/>
</dbReference>
<proteinExistence type="predicted"/>
<evidence type="ECO:0000256" key="1">
    <source>
        <dbReference type="SAM" id="Phobius"/>
    </source>
</evidence>
<name>A0A0E0PVA1_ORYRU</name>
<dbReference type="Proteomes" id="UP000008022">
    <property type="component" value="Unassembled WGS sequence"/>
</dbReference>
<keyword evidence="1" id="KW-0812">Transmembrane</keyword>
<keyword evidence="1" id="KW-1133">Transmembrane helix</keyword>
<reference evidence="3" key="1">
    <citation type="submission" date="2013-06" db="EMBL/GenBank/DDBJ databases">
        <authorList>
            <person name="Zhao Q."/>
        </authorList>
    </citation>
    <scope>NUCLEOTIDE SEQUENCE</scope>
    <source>
        <strain evidence="3">cv. W1943</strain>
    </source>
</reference>
<dbReference type="Gramene" id="ORUFI06G08160.1">
    <property type="protein sequence ID" value="ORUFI06G08160.1"/>
    <property type="gene ID" value="ORUFI06G08160"/>
</dbReference>
<reference evidence="2" key="2">
    <citation type="submission" date="2015-06" db="UniProtKB">
        <authorList>
            <consortium name="EnsemblPlants"/>
        </authorList>
    </citation>
    <scope>IDENTIFICATION</scope>
</reference>
<evidence type="ECO:0000313" key="3">
    <source>
        <dbReference type="Proteomes" id="UP000008022"/>
    </source>
</evidence>
<organism evidence="2 3">
    <name type="scientific">Oryza rufipogon</name>
    <name type="common">Brownbeard rice</name>
    <name type="synonym">Asian wild rice</name>
    <dbReference type="NCBI Taxonomy" id="4529"/>
    <lineage>
        <taxon>Eukaryota</taxon>
        <taxon>Viridiplantae</taxon>
        <taxon>Streptophyta</taxon>
        <taxon>Embryophyta</taxon>
        <taxon>Tracheophyta</taxon>
        <taxon>Spermatophyta</taxon>
        <taxon>Magnoliopsida</taxon>
        <taxon>Liliopsida</taxon>
        <taxon>Poales</taxon>
        <taxon>Poaceae</taxon>
        <taxon>BOP clade</taxon>
        <taxon>Oryzoideae</taxon>
        <taxon>Oryzeae</taxon>
        <taxon>Oryzinae</taxon>
        <taxon>Oryza</taxon>
    </lineage>
</organism>
<dbReference type="AlphaFoldDB" id="A0A0E0PVA1"/>
<keyword evidence="1" id="KW-0472">Membrane</keyword>
<keyword evidence="3" id="KW-1185">Reference proteome</keyword>
<sequence>MEYMVFRAHKVGNLTIHIHICVPNLVSLSPRRYGDVKINWSCALFVVSYRGYSTKNNPVGVWPSLDPLGARRHQARHRRLQLLRRWLCPALVVHVQRYALVKQGSEGHEYAAEQLTKIVTQFQPQHQTSLMQQSVVAFPILVLVVRGVGLAAGLLDMMNSGSDKGHCC</sequence>